<dbReference type="AlphaFoldDB" id="A0A8H6S0B4"/>
<proteinExistence type="predicted"/>
<comment type="caution">
    <text evidence="2">The sequence shown here is derived from an EMBL/GenBank/DDBJ whole genome shotgun (WGS) entry which is preliminary data.</text>
</comment>
<evidence type="ECO:0000313" key="3">
    <source>
        <dbReference type="Proteomes" id="UP000613580"/>
    </source>
</evidence>
<gene>
    <name evidence="2" type="ORF">HMN09_01332200</name>
</gene>
<evidence type="ECO:0000256" key="1">
    <source>
        <dbReference type="SAM" id="MobiDB-lite"/>
    </source>
</evidence>
<organism evidence="2 3">
    <name type="scientific">Mycena chlorophos</name>
    <name type="common">Agaric fungus</name>
    <name type="synonym">Agaricus chlorophos</name>
    <dbReference type="NCBI Taxonomy" id="658473"/>
    <lineage>
        <taxon>Eukaryota</taxon>
        <taxon>Fungi</taxon>
        <taxon>Dikarya</taxon>
        <taxon>Basidiomycota</taxon>
        <taxon>Agaricomycotina</taxon>
        <taxon>Agaricomycetes</taxon>
        <taxon>Agaricomycetidae</taxon>
        <taxon>Agaricales</taxon>
        <taxon>Marasmiineae</taxon>
        <taxon>Mycenaceae</taxon>
        <taxon>Mycena</taxon>
    </lineage>
</organism>
<name>A0A8H6S0B4_MYCCL</name>
<evidence type="ECO:0000313" key="2">
    <source>
        <dbReference type="EMBL" id="KAF7289691.1"/>
    </source>
</evidence>
<accession>A0A8H6S0B4</accession>
<dbReference type="InterPro" id="IPR041078">
    <property type="entry name" value="Plavaka"/>
</dbReference>
<dbReference type="Pfam" id="PF18759">
    <property type="entry name" value="Plavaka"/>
    <property type="match status" value="1"/>
</dbReference>
<reference evidence="2" key="1">
    <citation type="submission" date="2020-05" db="EMBL/GenBank/DDBJ databases">
        <title>Mycena genomes resolve the evolution of fungal bioluminescence.</title>
        <authorList>
            <person name="Tsai I.J."/>
        </authorList>
    </citation>
    <scope>NUCLEOTIDE SEQUENCE</scope>
    <source>
        <strain evidence="2">110903Hualien_Pintung</strain>
    </source>
</reference>
<keyword evidence="3" id="KW-1185">Reference proteome</keyword>
<sequence>MPEFYCQPQGPCQHFYPTSRARDTHQRTCPDYNADDDDLDVALENLKRRHLEAQEHAAAAAAMGPMQVDPALTPQPEAAGPEFPLPFSEDQMVVEDLPPPRDPTPPVETSGRPVRTKRPTWKILQQLPDPPAPLPDVPDAEPEDQPPAATPAPDWTIRTSPNNFGLYREYPCIPTHNPDADIVLTDLSDIPAPSQPNRPSAGEARLSPLAAPTEILAAASESNAYTPFGNFTRWGFMNWMWTGSATKSLGEGVRLLEYLKSPLFKLADLVSFDLKAETLRFDQFLRGKTSDLKDGWQETSVKIEVPDHRRRRDDEPLLEYTVPGLHFRDLTETIKAALHDSVEDGAESTRAQRAFHYTPFRQFWVSKEGGDPQRVLDEIFSSDAYINEHQKLQSQPPEPGCTLERCVVALMLWSDATHLANFGTASLWPIYLFFGNYSKWLRGKPRARACHHIAYMPKVHI</sequence>
<dbReference type="OrthoDB" id="3208495at2759"/>
<feature type="region of interest" description="Disordered" evidence="1">
    <location>
        <begin position="96"/>
        <end position="157"/>
    </location>
</feature>
<protein>
    <submittedName>
        <fullName evidence="2">Uncharacterized protein</fullName>
    </submittedName>
</protein>
<dbReference type="Proteomes" id="UP000613580">
    <property type="component" value="Unassembled WGS sequence"/>
</dbReference>
<dbReference type="EMBL" id="JACAZE010000028">
    <property type="protein sequence ID" value="KAF7289691.1"/>
    <property type="molecule type" value="Genomic_DNA"/>
</dbReference>